<dbReference type="CDD" id="cd00257">
    <property type="entry name" value="beta-trefoil_FSCN-like"/>
    <property type="match status" value="1"/>
</dbReference>
<dbReference type="InterPro" id="IPR036195">
    <property type="entry name" value="AbfB_ABD_sf"/>
</dbReference>
<name>A0ABV2VW82_9ACTN</name>
<accession>A0ABV2VW82</accession>
<dbReference type="SUPFAM" id="SSF110221">
    <property type="entry name" value="AbfB domain"/>
    <property type="match status" value="1"/>
</dbReference>
<evidence type="ECO:0000313" key="1">
    <source>
        <dbReference type="EMBL" id="MEU0157050.1"/>
    </source>
</evidence>
<proteinExistence type="predicted"/>
<dbReference type="EMBL" id="JBEXRX010000300">
    <property type="protein sequence ID" value="MEU0157050.1"/>
    <property type="molecule type" value="Genomic_DNA"/>
</dbReference>
<dbReference type="RefSeq" id="WP_355668516.1">
    <property type="nucleotide sequence ID" value="NZ_JBEXRX010000300.1"/>
</dbReference>
<sequence length="172" mass="17818">MPLSVADFAALGDTPITIQSTFFANVYLRMDGTGVTTFTGPGGGTVNCQFGAGPLEKFQLRAQADGSFSFESMAFPNVYLRMDGAELPTVTAGPGGGTVNCQFGVEPYEKFKLHAQADGSFSFESATAFPNVYLRMVGSGVTASTDGGGGIVNCQFNANGGGHEKFLLNVAG</sequence>
<protein>
    <submittedName>
        <fullName evidence="1">Uncharacterized protein</fullName>
    </submittedName>
</protein>
<keyword evidence="2" id="KW-1185">Reference proteome</keyword>
<dbReference type="Proteomes" id="UP001550348">
    <property type="component" value="Unassembled WGS sequence"/>
</dbReference>
<comment type="caution">
    <text evidence="1">The sequence shown here is derived from an EMBL/GenBank/DDBJ whole genome shotgun (WGS) entry which is preliminary data.</text>
</comment>
<reference evidence="1 2" key="1">
    <citation type="submission" date="2024-06" db="EMBL/GenBank/DDBJ databases">
        <title>The Natural Products Discovery Center: Release of the First 8490 Sequenced Strains for Exploring Actinobacteria Biosynthetic Diversity.</title>
        <authorList>
            <person name="Kalkreuter E."/>
            <person name="Kautsar S.A."/>
            <person name="Yang D."/>
            <person name="Bader C.D."/>
            <person name="Teijaro C.N."/>
            <person name="Fluegel L."/>
            <person name="Davis C.M."/>
            <person name="Simpson J.R."/>
            <person name="Lauterbach L."/>
            <person name="Steele A.D."/>
            <person name="Gui C."/>
            <person name="Meng S."/>
            <person name="Li G."/>
            <person name="Viehrig K."/>
            <person name="Ye F."/>
            <person name="Su P."/>
            <person name="Kiefer A.F."/>
            <person name="Nichols A."/>
            <person name="Cepeda A.J."/>
            <person name="Yan W."/>
            <person name="Fan B."/>
            <person name="Jiang Y."/>
            <person name="Adhikari A."/>
            <person name="Zheng C.-J."/>
            <person name="Schuster L."/>
            <person name="Cowan T.M."/>
            <person name="Smanski M.J."/>
            <person name="Chevrette M.G."/>
            <person name="De Carvalho L.P.S."/>
            <person name="Shen B."/>
        </authorList>
    </citation>
    <scope>NUCLEOTIDE SEQUENCE [LARGE SCALE GENOMIC DNA]</scope>
    <source>
        <strain evidence="1 2">NPDC006286</strain>
    </source>
</reference>
<organism evidence="1 2">
    <name type="scientific">Micromonospora fulviviridis</name>
    <dbReference type="NCBI Taxonomy" id="47860"/>
    <lineage>
        <taxon>Bacteria</taxon>
        <taxon>Bacillati</taxon>
        <taxon>Actinomycetota</taxon>
        <taxon>Actinomycetes</taxon>
        <taxon>Micromonosporales</taxon>
        <taxon>Micromonosporaceae</taxon>
        <taxon>Micromonospora</taxon>
    </lineage>
</organism>
<gene>
    <name evidence="1" type="ORF">ABZ071_35405</name>
</gene>
<evidence type="ECO:0000313" key="2">
    <source>
        <dbReference type="Proteomes" id="UP001550348"/>
    </source>
</evidence>